<dbReference type="EMBL" id="JOKZ01000067">
    <property type="protein sequence ID" value="KKP04780.1"/>
    <property type="molecule type" value="Genomic_DNA"/>
</dbReference>
<dbReference type="InterPro" id="IPR019315">
    <property type="entry name" value="MMTA2_N"/>
</dbReference>
<dbReference type="Proteomes" id="UP000034112">
    <property type="component" value="Unassembled WGS sequence"/>
</dbReference>
<reference evidence="4" key="1">
    <citation type="journal article" date="2015" name="Genome Announc.">
        <title>Draft whole-genome sequence of the biocontrol agent Trichoderma harzianum T6776.</title>
        <authorList>
            <person name="Baroncelli R."/>
            <person name="Piaggeschi G."/>
            <person name="Fiorini L."/>
            <person name="Bertolini E."/>
            <person name="Zapparata A."/>
            <person name="Pe M.E."/>
            <person name="Sarrocco S."/>
            <person name="Vannacci G."/>
        </authorList>
    </citation>
    <scope>NUCLEOTIDE SEQUENCE [LARGE SCALE GENOMIC DNA]</scope>
    <source>
        <strain evidence="4">T6776</strain>
    </source>
</reference>
<evidence type="ECO:0000313" key="3">
    <source>
        <dbReference type="EMBL" id="KKP04780.1"/>
    </source>
</evidence>
<evidence type="ECO:0000256" key="1">
    <source>
        <dbReference type="SAM" id="MobiDB-lite"/>
    </source>
</evidence>
<dbReference type="OrthoDB" id="5390672at2759"/>
<evidence type="ECO:0000259" key="2">
    <source>
        <dbReference type="Pfam" id="PF10159"/>
    </source>
</evidence>
<dbReference type="AlphaFoldDB" id="A0A0F9XK30"/>
<proteinExistence type="predicted"/>
<feature type="compositionally biased region" description="Basic and acidic residues" evidence="1">
    <location>
        <begin position="68"/>
        <end position="84"/>
    </location>
</feature>
<feature type="domain" description="Multiple myeloma tumor-associated protein 2-like N-terminal" evidence="2">
    <location>
        <begin position="11"/>
        <end position="95"/>
    </location>
</feature>
<gene>
    <name evidence="3" type="ORF">THAR02_03117</name>
</gene>
<dbReference type="InterPro" id="IPR039207">
    <property type="entry name" value="MMTAG2-like"/>
</dbReference>
<feature type="compositionally biased region" description="Basic and acidic residues" evidence="1">
    <location>
        <begin position="124"/>
        <end position="135"/>
    </location>
</feature>
<protein>
    <recommendedName>
        <fullName evidence="2">Multiple myeloma tumor-associated protein 2-like N-terminal domain-containing protein</fullName>
    </recommendedName>
</protein>
<dbReference type="PANTHER" id="PTHR14580:SF0">
    <property type="entry name" value="MULTIPLE MYELOMA TUMOR-ASSOCIATED PROTEIN 2"/>
    <property type="match status" value="1"/>
</dbReference>
<dbReference type="PANTHER" id="PTHR14580">
    <property type="entry name" value="MULTIPLE MYELOMA TUMOR-ASSOCIATED PROTEIN 2 FAMILY MEMBER"/>
    <property type="match status" value="1"/>
</dbReference>
<evidence type="ECO:0000313" key="4">
    <source>
        <dbReference type="Proteomes" id="UP000034112"/>
    </source>
</evidence>
<name>A0A0F9XK30_TRIHA</name>
<organism evidence="3 4">
    <name type="scientific">Trichoderma harzianum</name>
    <name type="common">Hypocrea lixii</name>
    <dbReference type="NCBI Taxonomy" id="5544"/>
    <lineage>
        <taxon>Eukaryota</taxon>
        <taxon>Fungi</taxon>
        <taxon>Dikarya</taxon>
        <taxon>Ascomycota</taxon>
        <taxon>Pezizomycotina</taxon>
        <taxon>Sordariomycetes</taxon>
        <taxon>Hypocreomycetidae</taxon>
        <taxon>Hypocreales</taxon>
        <taxon>Hypocreaceae</taxon>
        <taxon>Trichoderma</taxon>
    </lineage>
</organism>
<feature type="region of interest" description="Disordered" evidence="1">
    <location>
        <begin position="58"/>
        <end position="135"/>
    </location>
</feature>
<comment type="caution">
    <text evidence="3">The sequence shown here is derived from an EMBL/GenBank/DDBJ whole genome shotgun (WGS) entry which is preliminary data.</text>
</comment>
<accession>A0A0F9XK30</accession>
<dbReference type="Pfam" id="PF10159">
    <property type="entry name" value="MMtag"/>
    <property type="match status" value="1"/>
</dbReference>
<sequence length="239" mass="25879">MDLLSTIRKTGSRGGVNFSWDEVANSNHRENYLGHSLKAPVGRWAKGRDLNWYAKSDATAAESAETDEERKDREQKEELRKIKEAEEDAIAKALGLPPPLRNTSGANAIEVEPKRQVGPASGPPRDEAKSERSRRYETIDDAAVIEPRDGMSATGIGIVSVDTAEIATGVEAEIGATIGEKIGKMGKAIGEAKDDREIGVGNDIDHDLGSIDDEVLGQARAEKIRLEDISCLLAFGTWL</sequence>